<feature type="compositionally biased region" description="Acidic residues" evidence="1">
    <location>
        <begin position="32"/>
        <end position="47"/>
    </location>
</feature>
<dbReference type="EMBL" id="AGNL01002867">
    <property type="protein sequence ID" value="EJK75559.1"/>
    <property type="molecule type" value="Genomic_DNA"/>
</dbReference>
<sequence length="307" mass="34544">MEQPAAGTPGLRNYENRLGQIEEKYSAVGELLDEYEEANPSDFEDSLGIESHRDVRDQAGSKVNWLQARKKKKSSTSDEESSNQINEHAATDGIDDIDERKPAALATRAQSSSTEDEDSSTDSEDSPDLLESSDDEEEDGGTDLRTLPNPNPEGPYSEYFTDLMNTTHDTLAQYRDYIIRELRRERTTHLKQLRFQQLVAETYAFYRERGGLAAITDKGFFESIRRAMLVDGQDAVDFTIQTSQSLYRYWDNNYVADGGQEPPNSPPLLMPPGYVPTNIHSSGKAGQTCSRGGEMYGACREQQQERR</sequence>
<dbReference type="Proteomes" id="UP000266841">
    <property type="component" value="Unassembled WGS sequence"/>
</dbReference>
<reference evidence="2 3" key="1">
    <citation type="journal article" date="2012" name="Genome Biol.">
        <title>Genome and low-iron response of an oceanic diatom adapted to chronic iron limitation.</title>
        <authorList>
            <person name="Lommer M."/>
            <person name="Specht M."/>
            <person name="Roy A.S."/>
            <person name="Kraemer L."/>
            <person name="Andreson R."/>
            <person name="Gutowska M.A."/>
            <person name="Wolf J."/>
            <person name="Bergner S.V."/>
            <person name="Schilhabel M.B."/>
            <person name="Klostermeier U.C."/>
            <person name="Beiko R.G."/>
            <person name="Rosenstiel P."/>
            <person name="Hippler M."/>
            <person name="Laroche J."/>
        </authorList>
    </citation>
    <scope>NUCLEOTIDE SEQUENCE [LARGE SCALE GENOMIC DNA]</scope>
    <source>
        <strain evidence="2 3">CCMP1005</strain>
    </source>
</reference>
<accession>K0TEL2</accession>
<keyword evidence="3" id="KW-1185">Reference proteome</keyword>
<feature type="compositionally biased region" description="Acidic residues" evidence="1">
    <location>
        <begin position="114"/>
        <end position="141"/>
    </location>
</feature>
<name>K0TEL2_THAOC</name>
<proteinExistence type="predicted"/>
<evidence type="ECO:0000313" key="3">
    <source>
        <dbReference type="Proteomes" id="UP000266841"/>
    </source>
</evidence>
<feature type="compositionally biased region" description="Basic and acidic residues" evidence="1">
    <location>
        <begin position="50"/>
        <end position="59"/>
    </location>
</feature>
<protein>
    <submittedName>
        <fullName evidence="2">Uncharacterized protein</fullName>
    </submittedName>
</protein>
<comment type="caution">
    <text evidence="2">The sequence shown here is derived from an EMBL/GenBank/DDBJ whole genome shotgun (WGS) entry which is preliminary data.</text>
</comment>
<evidence type="ECO:0000256" key="1">
    <source>
        <dbReference type="SAM" id="MobiDB-lite"/>
    </source>
</evidence>
<organism evidence="2 3">
    <name type="scientific">Thalassiosira oceanica</name>
    <name type="common">Marine diatom</name>
    <dbReference type="NCBI Taxonomy" id="159749"/>
    <lineage>
        <taxon>Eukaryota</taxon>
        <taxon>Sar</taxon>
        <taxon>Stramenopiles</taxon>
        <taxon>Ochrophyta</taxon>
        <taxon>Bacillariophyta</taxon>
        <taxon>Coscinodiscophyceae</taxon>
        <taxon>Thalassiosirophycidae</taxon>
        <taxon>Thalassiosirales</taxon>
        <taxon>Thalassiosiraceae</taxon>
        <taxon>Thalassiosira</taxon>
    </lineage>
</organism>
<dbReference type="AlphaFoldDB" id="K0TEL2"/>
<feature type="region of interest" description="Disordered" evidence="1">
    <location>
        <begin position="32"/>
        <end position="159"/>
    </location>
</feature>
<evidence type="ECO:0000313" key="2">
    <source>
        <dbReference type="EMBL" id="EJK75559.1"/>
    </source>
</evidence>
<gene>
    <name evidence="2" type="ORF">THAOC_02717</name>
</gene>